<dbReference type="EMBL" id="JANSHE010003559">
    <property type="protein sequence ID" value="KAJ2985567.1"/>
    <property type="molecule type" value="Genomic_DNA"/>
</dbReference>
<dbReference type="Proteomes" id="UP001144978">
    <property type="component" value="Unassembled WGS sequence"/>
</dbReference>
<proteinExistence type="predicted"/>
<keyword evidence="2" id="KW-1185">Reference proteome</keyword>
<comment type="caution">
    <text evidence="1">The sequence shown here is derived from an EMBL/GenBank/DDBJ whole genome shotgun (WGS) entry which is preliminary data.</text>
</comment>
<evidence type="ECO:0000313" key="1">
    <source>
        <dbReference type="EMBL" id="KAJ2985567.1"/>
    </source>
</evidence>
<gene>
    <name evidence="1" type="ORF">NUW54_g10112</name>
</gene>
<sequence length="451" mass="51254">MEFAWLSRSRKDSRQIIYVYLDRLLHRLRRFSDEGLDRLNEALALHPSYTKRLEPVHGFPIFLVCDNTLLEPTRANSDEPEWHSPASSASRLARTDLMWKAIQQQREAYNEAIAQVAADHSRSEQWVATQLFRGGRDVAQRRKKNLYNAVVHDLAKKHKEAGRPSNGRSTLKDLAREAALMDYENLPEDEKERLLAQLEDDTRDAPVHKVPKKHVGDDRLDAVAFALDLGHQEGHAMVNKLVVDITTNVYNASSHIGEVLPLHVNESMRLKLSFVSRYIDWRSKHESSACTEDVGLEGSVTTRTFTLFPISLYFVFVEISSGHMNCSPASPVLEGGRYAKRRSNSVGEKYRRRSGRNSRTASSSPACCAARKASKVVVVCQDAERVSIRKSHTNRQASHRGPRSSGAQIRLAQPALYILARDEHRSQSSDVEAYTTRKATRPPRRREYYIK</sequence>
<protein>
    <submittedName>
        <fullName evidence="1">Uncharacterized protein</fullName>
    </submittedName>
</protein>
<reference evidence="1" key="1">
    <citation type="submission" date="2022-08" db="EMBL/GenBank/DDBJ databases">
        <title>Genome Sequence of Pycnoporus sanguineus.</title>
        <authorList>
            <person name="Buettner E."/>
        </authorList>
    </citation>
    <scope>NUCLEOTIDE SEQUENCE</scope>
    <source>
        <strain evidence="1">CG-C14</strain>
    </source>
</reference>
<accession>A0ACC1P1F1</accession>
<evidence type="ECO:0000313" key="2">
    <source>
        <dbReference type="Proteomes" id="UP001144978"/>
    </source>
</evidence>
<name>A0ACC1P1F1_9APHY</name>
<organism evidence="1 2">
    <name type="scientific">Trametes sanguinea</name>
    <dbReference type="NCBI Taxonomy" id="158606"/>
    <lineage>
        <taxon>Eukaryota</taxon>
        <taxon>Fungi</taxon>
        <taxon>Dikarya</taxon>
        <taxon>Basidiomycota</taxon>
        <taxon>Agaricomycotina</taxon>
        <taxon>Agaricomycetes</taxon>
        <taxon>Polyporales</taxon>
        <taxon>Polyporaceae</taxon>
        <taxon>Trametes</taxon>
    </lineage>
</organism>